<dbReference type="PANTHER" id="PTHR30487">
    <property type="entry name" value="TYPE 4 PREPILIN-LIKE PROTEINS LEADER PEPTIDE-PROCESSING ENZYME"/>
    <property type="match status" value="1"/>
</dbReference>
<organism evidence="10 11">
    <name type="scientific">Candidatus Magasanikbacteria bacterium CG10_big_fil_rev_8_21_14_0_10_43_6</name>
    <dbReference type="NCBI Taxonomy" id="1974650"/>
    <lineage>
        <taxon>Bacteria</taxon>
        <taxon>Candidatus Magasanikiibacteriota</taxon>
    </lineage>
</organism>
<dbReference type="InterPro" id="IPR010627">
    <property type="entry name" value="Prepilin_pept_A24_N"/>
</dbReference>
<evidence type="ECO:0000259" key="8">
    <source>
        <dbReference type="Pfam" id="PF01478"/>
    </source>
</evidence>
<keyword evidence="4 7" id="KW-0812">Transmembrane</keyword>
<dbReference type="InterPro" id="IPR000045">
    <property type="entry name" value="Prepilin_IV_endopep_pep"/>
</dbReference>
<dbReference type="Proteomes" id="UP000229362">
    <property type="component" value="Unassembled WGS sequence"/>
</dbReference>
<feature type="transmembrane region" description="Helical" evidence="7">
    <location>
        <begin position="168"/>
        <end position="187"/>
    </location>
</feature>
<reference evidence="11" key="1">
    <citation type="submission" date="2017-09" db="EMBL/GenBank/DDBJ databases">
        <title>Depth-based differentiation of microbial function through sediment-hosted aquifers and enrichment of novel symbionts in the deep terrestrial subsurface.</title>
        <authorList>
            <person name="Probst A.J."/>
            <person name="Ladd B."/>
            <person name="Jarett J.K."/>
            <person name="Geller-Mcgrath D.E."/>
            <person name="Sieber C.M.K."/>
            <person name="Emerson J.B."/>
            <person name="Anantharaman K."/>
            <person name="Thomas B.C."/>
            <person name="Malmstrom R."/>
            <person name="Stieglmeier M."/>
            <person name="Klingl A."/>
            <person name="Woyke T."/>
            <person name="Ryan C.M."/>
            <person name="Banfield J.F."/>
        </authorList>
    </citation>
    <scope>NUCLEOTIDE SEQUENCE [LARGE SCALE GENOMIC DNA]</scope>
</reference>
<name>A0A2M6W1G5_9BACT</name>
<evidence type="ECO:0000256" key="6">
    <source>
        <dbReference type="ARBA" id="ARBA00023136"/>
    </source>
</evidence>
<dbReference type="Pfam" id="PF01478">
    <property type="entry name" value="Peptidase_A24"/>
    <property type="match status" value="1"/>
</dbReference>
<evidence type="ECO:0000256" key="1">
    <source>
        <dbReference type="ARBA" id="ARBA00004651"/>
    </source>
</evidence>
<feature type="transmembrane region" description="Helical" evidence="7">
    <location>
        <begin position="85"/>
        <end position="105"/>
    </location>
</feature>
<keyword evidence="3" id="KW-1003">Cell membrane</keyword>
<sequence length="272" mass="30705">MYYKPSFFWCGIIAYMEFFFIFVLGLILGSFLNVVIYRLHKKEALTGRSRCTVCKKQIFWYDNIPLASFLLLNGKCRFCRKKISLQYPIIEFATGGIFVALYSALTAQFDTVSTQAVLSAVRYFSFSMILIVIFVYDLKWYLILDKVTLPAILWAFCINLLLDFSWQNMVFGGIIASGFFFMQYVLSQGRWIGGGDVRLGALIGVMLGWQLVLASLFFAYVLGAVVGLALIISGRKKLSSKLPFGSFLATSTLVILVCGNSLVSWYISLITF</sequence>
<dbReference type="GO" id="GO:0005886">
    <property type="term" value="C:plasma membrane"/>
    <property type="evidence" value="ECO:0007669"/>
    <property type="project" value="UniProtKB-SubCell"/>
</dbReference>
<feature type="transmembrane region" description="Helical" evidence="7">
    <location>
        <begin position="199"/>
        <end position="232"/>
    </location>
</feature>
<comment type="similarity">
    <text evidence="2">Belongs to the peptidase A24 family.</text>
</comment>
<feature type="transmembrane region" description="Helical" evidence="7">
    <location>
        <begin position="117"/>
        <end position="136"/>
    </location>
</feature>
<dbReference type="GO" id="GO:0004190">
    <property type="term" value="F:aspartic-type endopeptidase activity"/>
    <property type="evidence" value="ECO:0007669"/>
    <property type="project" value="InterPro"/>
</dbReference>
<evidence type="ECO:0000259" key="9">
    <source>
        <dbReference type="Pfam" id="PF06750"/>
    </source>
</evidence>
<dbReference type="GO" id="GO:0006465">
    <property type="term" value="P:signal peptide processing"/>
    <property type="evidence" value="ECO:0007669"/>
    <property type="project" value="TreeGrafter"/>
</dbReference>
<dbReference type="Pfam" id="PF06750">
    <property type="entry name" value="A24_N_bact"/>
    <property type="match status" value="1"/>
</dbReference>
<evidence type="ECO:0000313" key="11">
    <source>
        <dbReference type="Proteomes" id="UP000229362"/>
    </source>
</evidence>
<accession>A0A2M6W1G5</accession>
<evidence type="ECO:0000256" key="3">
    <source>
        <dbReference type="ARBA" id="ARBA00022475"/>
    </source>
</evidence>
<evidence type="ECO:0000256" key="4">
    <source>
        <dbReference type="ARBA" id="ARBA00022692"/>
    </source>
</evidence>
<keyword evidence="6 7" id="KW-0472">Membrane</keyword>
<feature type="domain" description="Prepilin peptidase A24 N-terminal" evidence="9">
    <location>
        <begin position="23"/>
        <end position="103"/>
    </location>
</feature>
<comment type="caution">
    <text evidence="10">The sequence shown here is derived from an EMBL/GenBank/DDBJ whole genome shotgun (WGS) entry which is preliminary data.</text>
</comment>
<dbReference type="PANTHER" id="PTHR30487:SF0">
    <property type="entry name" value="PREPILIN LEADER PEPTIDASE_N-METHYLTRANSFERASE-RELATED"/>
    <property type="match status" value="1"/>
</dbReference>
<proteinExistence type="inferred from homology"/>
<gene>
    <name evidence="10" type="ORF">COU33_01905</name>
</gene>
<evidence type="ECO:0000256" key="5">
    <source>
        <dbReference type="ARBA" id="ARBA00022989"/>
    </source>
</evidence>
<dbReference type="InterPro" id="IPR050882">
    <property type="entry name" value="Prepilin_peptidase/N-MTase"/>
</dbReference>
<dbReference type="EMBL" id="PFBZ01000081">
    <property type="protein sequence ID" value="PIT86657.1"/>
    <property type="molecule type" value="Genomic_DNA"/>
</dbReference>
<comment type="subcellular location">
    <subcellularLocation>
        <location evidence="1">Cell membrane</location>
        <topology evidence="1">Multi-pass membrane protein</topology>
    </subcellularLocation>
</comment>
<evidence type="ECO:0000313" key="10">
    <source>
        <dbReference type="EMBL" id="PIT86657.1"/>
    </source>
</evidence>
<protein>
    <recommendedName>
        <fullName evidence="12">Prepilin peptidase</fullName>
    </recommendedName>
</protein>
<evidence type="ECO:0000256" key="2">
    <source>
        <dbReference type="ARBA" id="ARBA00005801"/>
    </source>
</evidence>
<feature type="transmembrane region" description="Helical" evidence="7">
    <location>
        <begin position="6"/>
        <end position="32"/>
    </location>
</feature>
<dbReference type="AlphaFoldDB" id="A0A2M6W1G5"/>
<keyword evidence="5 7" id="KW-1133">Transmembrane helix</keyword>
<evidence type="ECO:0000256" key="7">
    <source>
        <dbReference type="SAM" id="Phobius"/>
    </source>
</evidence>
<feature type="transmembrane region" description="Helical" evidence="7">
    <location>
        <begin position="244"/>
        <end position="267"/>
    </location>
</feature>
<dbReference type="Gene3D" id="1.20.120.1220">
    <property type="match status" value="1"/>
</dbReference>
<evidence type="ECO:0008006" key="12">
    <source>
        <dbReference type="Google" id="ProtNLM"/>
    </source>
</evidence>
<feature type="domain" description="Prepilin type IV endopeptidase peptidase" evidence="8">
    <location>
        <begin position="126"/>
        <end position="228"/>
    </location>
</feature>